<keyword evidence="1" id="KW-0812">Transmembrane</keyword>
<dbReference type="Pfam" id="PF09835">
    <property type="entry name" value="DUF2062"/>
    <property type="match status" value="1"/>
</dbReference>
<dbReference type="AlphaFoldDB" id="A0A9J6RI18"/>
<gene>
    <name evidence="3" type="ORF">O0V09_03895</name>
</gene>
<organism evidence="3 4">
    <name type="scientific">Dasania phycosphaerae</name>
    <dbReference type="NCBI Taxonomy" id="2950436"/>
    <lineage>
        <taxon>Bacteria</taxon>
        <taxon>Pseudomonadati</taxon>
        <taxon>Pseudomonadota</taxon>
        <taxon>Gammaproteobacteria</taxon>
        <taxon>Cellvibrionales</taxon>
        <taxon>Spongiibacteraceae</taxon>
        <taxon>Dasania</taxon>
    </lineage>
</organism>
<dbReference type="EMBL" id="JAPTGG010000002">
    <property type="protein sequence ID" value="MCZ0864326.1"/>
    <property type="molecule type" value="Genomic_DNA"/>
</dbReference>
<dbReference type="PANTHER" id="PTHR40547:SF1">
    <property type="entry name" value="SLL0298 PROTEIN"/>
    <property type="match status" value="1"/>
</dbReference>
<keyword evidence="1" id="KW-0472">Membrane</keyword>
<reference evidence="3 4" key="1">
    <citation type="submission" date="2022-12" db="EMBL/GenBank/DDBJ databases">
        <title>Dasania phycosphaerae sp. nov., isolated from particulate material of the south coast of Korea.</title>
        <authorList>
            <person name="Jiang Y."/>
        </authorList>
    </citation>
    <scope>NUCLEOTIDE SEQUENCE [LARGE SCALE GENOMIC DNA]</scope>
    <source>
        <strain evidence="3 4">GY-19</strain>
    </source>
</reference>
<comment type="caution">
    <text evidence="3">The sequence shown here is derived from an EMBL/GenBank/DDBJ whole genome shotgun (WGS) entry which is preliminary data.</text>
</comment>
<accession>A0A9J6RI18</accession>
<dbReference type="RefSeq" id="WP_258330478.1">
    <property type="nucleotide sequence ID" value="NZ_JAPTGG010000002.1"/>
</dbReference>
<feature type="transmembrane region" description="Helical" evidence="1">
    <location>
        <begin position="129"/>
        <end position="156"/>
    </location>
</feature>
<dbReference type="PANTHER" id="PTHR40547">
    <property type="entry name" value="SLL0298 PROTEIN"/>
    <property type="match status" value="1"/>
</dbReference>
<evidence type="ECO:0000313" key="4">
    <source>
        <dbReference type="Proteomes" id="UP001069090"/>
    </source>
</evidence>
<keyword evidence="4" id="KW-1185">Reference proteome</keyword>
<evidence type="ECO:0000259" key="2">
    <source>
        <dbReference type="Pfam" id="PF09835"/>
    </source>
</evidence>
<protein>
    <submittedName>
        <fullName evidence="3">DUF2062 domain-containing protein</fullName>
    </submittedName>
</protein>
<feature type="domain" description="DUF2062" evidence="2">
    <location>
        <begin position="23"/>
        <end position="164"/>
    </location>
</feature>
<sequence>MSKKFIQRFLPDPAWIKNHQSLHFLGDWLHDPNIWHLNRRSASIAVFIGLFIAFVPLPSQMLMAAIMAVLLRVNLPLSVLLVWTSNPITMPPLFYMAYKVGFALIGDNHAPAFHFELSWQWLSTGLANIWQPFLLGCFVCGLFFGLLGSALTRLAWRWHVIHLWHKRRLSRLPVKK</sequence>
<evidence type="ECO:0000313" key="3">
    <source>
        <dbReference type="EMBL" id="MCZ0864326.1"/>
    </source>
</evidence>
<feature type="transmembrane region" description="Helical" evidence="1">
    <location>
        <begin position="44"/>
        <end position="71"/>
    </location>
</feature>
<name>A0A9J6RI18_9GAMM</name>
<evidence type="ECO:0000256" key="1">
    <source>
        <dbReference type="SAM" id="Phobius"/>
    </source>
</evidence>
<dbReference type="InterPro" id="IPR018639">
    <property type="entry name" value="DUF2062"/>
</dbReference>
<dbReference type="Proteomes" id="UP001069090">
    <property type="component" value="Unassembled WGS sequence"/>
</dbReference>
<keyword evidence="1" id="KW-1133">Transmembrane helix</keyword>
<proteinExistence type="predicted"/>